<name>A0A9Y1FQH5_9ARCH</name>
<dbReference type="EMBL" id="CP084167">
    <property type="protein sequence ID" value="UJG44458.1"/>
    <property type="molecule type" value="Genomic_DNA"/>
</dbReference>
<reference evidence="1" key="1">
    <citation type="journal article" date="2022" name="Nat. Microbiol.">
        <title>Unique mobile elements and scalable gene flow at the prokaryote-eukaryote boundary revealed by circularized Asgard archaea genomes.</title>
        <authorList>
            <person name="Wu F."/>
            <person name="Speth D.R."/>
            <person name="Philosof A."/>
            <person name="Cremiere A."/>
            <person name="Narayanan A."/>
            <person name="Barco R.A."/>
            <person name="Connon S.A."/>
            <person name="Amend J.P."/>
            <person name="Antoshechkin I.A."/>
            <person name="Orphan V.J."/>
        </authorList>
    </citation>
    <scope>NUCLEOTIDE SEQUENCE</scope>
    <source>
        <strain evidence="1">PR6</strain>
    </source>
</reference>
<evidence type="ECO:0008006" key="2">
    <source>
        <dbReference type="Google" id="ProtNLM"/>
    </source>
</evidence>
<dbReference type="AlphaFoldDB" id="A0A9Y1FQH5"/>
<protein>
    <recommendedName>
        <fullName evidence="2">Antitoxin</fullName>
    </recommendedName>
</protein>
<sequence length="78" mass="9276">MSTTIQIKKETKEALFNIKNKLERELGRRLSYDEVIEYLLEKNESTFPKKVLSEFAGTLETEAKEIYANLRKEYREND</sequence>
<proteinExistence type="predicted"/>
<evidence type="ECO:0000313" key="1">
    <source>
        <dbReference type="EMBL" id="UJG44458.1"/>
    </source>
</evidence>
<dbReference type="Proteomes" id="UP001200513">
    <property type="component" value="Chromosome"/>
</dbReference>
<accession>A0A9Y1FQH5</accession>
<gene>
    <name evidence="1" type="ORF">K9W46_04570</name>
</gene>
<organism evidence="1">
    <name type="scientific">Candidatus Heimdallarchaeum endolithica</name>
    <dbReference type="NCBI Taxonomy" id="2876572"/>
    <lineage>
        <taxon>Archaea</taxon>
        <taxon>Promethearchaeati</taxon>
        <taxon>Candidatus Heimdallarchaeota</taxon>
        <taxon>Candidatus Heimdallarchaeia (ex Rinke et al. 2021) (nom. nud.)</taxon>
        <taxon>Candidatus Heimdallarchaeales</taxon>
        <taxon>Candidatus Heimdallarchaeaceae</taxon>
        <taxon>Candidatus Heimdallarchaeum</taxon>
    </lineage>
</organism>